<evidence type="ECO:0000256" key="8">
    <source>
        <dbReference type="SAM" id="MobiDB-lite"/>
    </source>
</evidence>
<feature type="compositionally biased region" description="Polar residues" evidence="8">
    <location>
        <begin position="407"/>
        <end position="423"/>
    </location>
</feature>
<feature type="compositionally biased region" description="Basic and acidic residues" evidence="8">
    <location>
        <begin position="510"/>
        <end position="541"/>
    </location>
</feature>
<organism evidence="10 11">
    <name type="scientific">Stylophora pistillata</name>
    <name type="common">Smooth cauliflower coral</name>
    <dbReference type="NCBI Taxonomy" id="50429"/>
    <lineage>
        <taxon>Eukaryota</taxon>
        <taxon>Metazoa</taxon>
        <taxon>Cnidaria</taxon>
        <taxon>Anthozoa</taxon>
        <taxon>Hexacorallia</taxon>
        <taxon>Scleractinia</taxon>
        <taxon>Astrocoeniina</taxon>
        <taxon>Pocilloporidae</taxon>
        <taxon>Stylophora</taxon>
    </lineage>
</organism>
<keyword evidence="6" id="KW-0040">ANK repeat</keyword>
<reference evidence="11" key="1">
    <citation type="journal article" date="2017" name="bioRxiv">
        <title>Comparative analysis of the genomes of Stylophora pistillata and Acropora digitifera provides evidence for extensive differences between species of corals.</title>
        <authorList>
            <person name="Voolstra C.R."/>
            <person name="Li Y."/>
            <person name="Liew Y.J."/>
            <person name="Baumgarten S."/>
            <person name="Zoccola D."/>
            <person name="Flot J.-F."/>
            <person name="Tambutte S."/>
            <person name="Allemand D."/>
            <person name="Aranda M."/>
        </authorList>
    </citation>
    <scope>NUCLEOTIDE SEQUENCE [LARGE SCALE GENOMIC DNA]</scope>
</reference>
<sequence>MADPFTGGQSSRASNALQKRQESLKRWTKSETALESSDRARKKTKIQFSLGTVFLSAVSSGDVEEVKKLLAKGADINHQNVDGLTALHQACIDESCDLVEFLVDHGARMDIRDNEGWTALHAAASCGSVEIAQCLLDHGADVAAVNNEGELPLDLAEEEDMEDILTEEIERLEVTLRCRKLCLSESSRARLLRNVPPANNPGLLSSITRIKDQNLFLRDINQERAQMEASKEQLSTSPKSRTSRPPSFADSPKEDKENEKEKRDGSNKDDSGSESDTEDSSEESSEEDSEEEERGGQPAVNSVTARTRPTVNSLPAYSVVNSLKKPVDESDSEEETGSETEESSEEEGEEEEPVKRDTRTSITSSTTRPSAPSRFQSAPASAPSKPGVGGTSKLLKSPFLDNDKKANNPSSPVSETEPYTRTSRFGDRGDGKEETKSRFGSYVTRTTADTTSNATSTTTSAARSGISSTPSEDTLAKTKRQTKKVTQRAGTSYVGFSGRGNADDDEMNGEDGKSNDIAHGKGAEERKDTSVRRNSKEETKSTRPTSTADKFLSRRNRPIETVEDKNEEAKIPEWKRRQMEREREREKEKEKEQEKERERQKERERGKEKEKESEMPSYRRPRQDREKDKEKEKEEKEKEDDDSSALATQRARRARRLINKRRGGSDEEETEEAKDPKKNTNLNEENDEKASLASRRRSQETRHDEVKSTTDRIRVGRTTDSKGPFGTSKANTIITETDPQKLKERLQVAQLELQEYKVKLEKALQAKEELERKYSNVEDDLKQLTDLKADNQRLKDENGALIRVISKLSRPPT</sequence>
<feature type="repeat" description="ANK" evidence="6">
    <location>
        <begin position="115"/>
        <end position="147"/>
    </location>
</feature>
<keyword evidence="11" id="KW-1185">Reference proteome</keyword>
<dbReference type="PROSITE" id="PS50088">
    <property type="entry name" value="ANK_REPEAT"/>
    <property type="match status" value="2"/>
</dbReference>
<dbReference type="PROSITE" id="PS50297">
    <property type="entry name" value="ANK_REP_REGION"/>
    <property type="match status" value="2"/>
</dbReference>
<evidence type="ECO:0000256" key="6">
    <source>
        <dbReference type="PROSITE-ProRule" id="PRU00023"/>
    </source>
</evidence>
<feature type="compositionally biased region" description="Low complexity" evidence="8">
    <location>
        <begin position="444"/>
        <end position="469"/>
    </location>
</feature>
<dbReference type="AlphaFoldDB" id="A0A2B4RMG8"/>
<feature type="repeat" description="ANK" evidence="6">
    <location>
        <begin position="82"/>
        <end position="114"/>
    </location>
</feature>
<dbReference type="GO" id="GO:0004857">
    <property type="term" value="F:enzyme inhibitor activity"/>
    <property type="evidence" value="ECO:0007669"/>
    <property type="project" value="TreeGrafter"/>
</dbReference>
<dbReference type="InterPro" id="IPR031775">
    <property type="entry name" value="PRKG1_interact"/>
</dbReference>
<dbReference type="GO" id="GO:0019901">
    <property type="term" value="F:protein kinase binding"/>
    <property type="evidence" value="ECO:0007669"/>
    <property type="project" value="InterPro"/>
</dbReference>
<feature type="compositionally biased region" description="Polar residues" evidence="8">
    <location>
        <begin position="7"/>
        <end position="18"/>
    </location>
</feature>
<evidence type="ECO:0000256" key="3">
    <source>
        <dbReference type="ARBA" id="ARBA00022737"/>
    </source>
</evidence>
<feature type="compositionally biased region" description="Basic and acidic residues" evidence="8">
    <location>
        <begin position="424"/>
        <end position="437"/>
    </location>
</feature>
<comment type="caution">
    <text evidence="10">The sequence shown here is derived from an EMBL/GenBank/DDBJ whole genome shotgun (WGS) entry which is preliminary data.</text>
</comment>
<dbReference type="SUPFAM" id="SSF48403">
    <property type="entry name" value="Ankyrin repeat"/>
    <property type="match status" value="1"/>
</dbReference>
<dbReference type="STRING" id="50429.A0A2B4RMG8"/>
<dbReference type="InterPro" id="IPR051226">
    <property type="entry name" value="PP1_Regulatory_Subunit"/>
</dbReference>
<keyword evidence="4" id="KW-0206">Cytoskeleton</keyword>
<evidence type="ECO:0000256" key="7">
    <source>
        <dbReference type="SAM" id="Coils"/>
    </source>
</evidence>
<dbReference type="Gene3D" id="1.25.40.20">
    <property type="entry name" value="Ankyrin repeat-containing domain"/>
    <property type="match status" value="1"/>
</dbReference>
<keyword evidence="2" id="KW-0217">Developmental protein</keyword>
<evidence type="ECO:0000256" key="1">
    <source>
        <dbReference type="ARBA" id="ARBA00004245"/>
    </source>
</evidence>
<dbReference type="OrthoDB" id="539213at2759"/>
<proteinExistence type="inferred from homology"/>
<feature type="compositionally biased region" description="Basic and acidic residues" evidence="8">
    <location>
        <begin position="621"/>
        <end position="636"/>
    </location>
</feature>
<feature type="compositionally biased region" description="Basic residues" evidence="8">
    <location>
        <begin position="477"/>
        <end position="486"/>
    </location>
</feature>
<evidence type="ECO:0000313" key="10">
    <source>
        <dbReference type="EMBL" id="PFX18009.1"/>
    </source>
</evidence>
<feature type="compositionally biased region" description="Basic and acidic residues" evidence="8">
    <location>
        <begin position="557"/>
        <end position="614"/>
    </location>
</feature>
<dbReference type="InterPro" id="IPR002110">
    <property type="entry name" value="Ankyrin_rpt"/>
</dbReference>
<feature type="compositionally biased region" description="Low complexity" evidence="8">
    <location>
        <begin position="360"/>
        <end position="374"/>
    </location>
</feature>
<feature type="region of interest" description="Disordered" evidence="8">
    <location>
        <begin position="227"/>
        <end position="731"/>
    </location>
</feature>
<gene>
    <name evidence="10" type="primary">PPP1R12B</name>
    <name evidence="10" type="ORF">AWC38_SpisGene17638</name>
</gene>
<feature type="compositionally biased region" description="Basic and acidic residues" evidence="8">
    <location>
        <begin position="251"/>
        <end position="271"/>
    </location>
</feature>
<keyword evidence="3" id="KW-0677">Repeat</keyword>
<dbReference type="Proteomes" id="UP000225706">
    <property type="component" value="Unassembled WGS sequence"/>
</dbReference>
<feature type="compositionally biased region" description="Basic and acidic residues" evidence="8">
    <location>
        <begin position="697"/>
        <end position="720"/>
    </location>
</feature>
<comment type="subcellular location">
    <subcellularLocation>
        <location evidence="1">Cytoplasm</location>
        <location evidence="1">Cytoskeleton</location>
    </subcellularLocation>
</comment>
<feature type="compositionally biased region" description="Basic residues" evidence="8">
    <location>
        <begin position="650"/>
        <end position="662"/>
    </location>
</feature>
<dbReference type="InterPro" id="IPR036770">
    <property type="entry name" value="Ankyrin_rpt-contain_sf"/>
</dbReference>
<evidence type="ECO:0000256" key="4">
    <source>
        <dbReference type="ARBA" id="ARBA00023212"/>
    </source>
</evidence>
<dbReference type="PANTHER" id="PTHR24179:SF21">
    <property type="entry name" value="MYOSIN BINDING SUBUNIT, ISOFORM O"/>
    <property type="match status" value="1"/>
</dbReference>
<feature type="coiled-coil region" evidence="7">
    <location>
        <begin position="746"/>
        <end position="804"/>
    </location>
</feature>
<feature type="region of interest" description="Disordered" evidence="8">
    <location>
        <begin position="1"/>
        <end position="38"/>
    </location>
</feature>
<feature type="compositionally biased region" description="Polar residues" evidence="8">
    <location>
        <begin position="299"/>
        <end position="321"/>
    </location>
</feature>
<dbReference type="GO" id="GO:0019208">
    <property type="term" value="F:phosphatase regulator activity"/>
    <property type="evidence" value="ECO:0007669"/>
    <property type="project" value="TreeGrafter"/>
</dbReference>
<name>A0A2B4RMG8_STYPI</name>
<evidence type="ECO:0000259" key="9">
    <source>
        <dbReference type="Pfam" id="PF15898"/>
    </source>
</evidence>
<feature type="compositionally biased region" description="Acidic residues" evidence="8">
    <location>
        <begin position="272"/>
        <end position="293"/>
    </location>
</feature>
<protein>
    <submittedName>
        <fullName evidence="10">Protein phosphatase 1 regulatory subunit 12B</fullName>
    </submittedName>
</protein>
<feature type="compositionally biased region" description="Acidic residues" evidence="8">
    <location>
        <begin position="329"/>
        <end position="352"/>
    </location>
</feature>
<dbReference type="SMART" id="SM00248">
    <property type="entry name" value="ANK"/>
    <property type="match status" value="3"/>
</dbReference>
<dbReference type="PANTHER" id="PTHR24179">
    <property type="entry name" value="PROTEIN PHOSPHATASE 1 REGULATORY SUBUNIT 12"/>
    <property type="match status" value="1"/>
</dbReference>
<feature type="compositionally biased region" description="Basic and acidic residues" evidence="8">
    <location>
        <begin position="19"/>
        <end position="29"/>
    </location>
</feature>
<dbReference type="Pfam" id="PF12796">
    <property type="entry name" value="Ank_2"/>
    <property type="match status" value="1"/>
</dbReference>
<dbReference type="EMBL" id="LSMT01000436">
    <property type="protein sequence ID" value="PFX18009.1"/>
    <property type="molecule type" value="Genomic_DNA"/>
</dbReference>
<accession>A0A2B4RMG8</accession>
<dbReference type="GO" id="GO:0005737">
    <property type="term" value="C:cytoplasm"/>
    <property type="evidence" value="ECO:0007669"/>
    <property type="project" value="TreeGrafter"/>
</dbReference>
<dbReference type="GO" id="GO:0005856">
    <property type="term" value="C:cytoskeleton"/>
    <property type="evidence" value="ECO:0007669"/>
    <property type="project" value="UniProtKB-SubCell"/>
</dbReference>
<comment type="similarity">
    <text evidence="5">Belongs to the NRARP family.</text>
</comment>
<evidence type="ECO:0000256" key="2">
    <source>
        <dbReference type="ARBA" id="ARBA00022473"/>
    </source>
</evidence>
<keyword evidence="7" id="KW-0175">Coiled coil</keyword>
<dbReference type="FunFam" id="1.25.40.20:FF:000007">
    <property type="entry name" value="Phosphatase 1 regulatory subunit 12A"/>
    <property type="match status" value="1"/>
</dbReference>
<feature type="compositionally biased region" description="Low complexity" evidence="8">
    <location>
        <begin position="235"/>
        <end position="247"/>
    </location>
</feature>
<evidence type="ECO:0000313" key="11">
    <source>
        <dbReference type="Proteomes" id="UP000225706"/>
    </source>
</evidence>
<dbReference type="Pfam" id="PF15898">
    <property type="entry name" value="PRKG1_interact"/>
    <property type="match status" value="1"/>
</dbReference>
<feature type="domain" description="cGMP-dependent protein kinase interacting" evidence="9">
    <location>
        <begin position="738"/>
        <end position="810"/>
    </location>
</feature>
<evidence type="ECO:0000256" key="5">
    <source>
        <dbReference type="ARBA" id="ARBA00038386"/>
    </source>
</evidence>
<keyword evidence="4" id="KW-0963">Cytoplasm</keyword>